<protein>
    <submittedName>
        <fullName evidence="5">Helix-turn-helix transcriptional regulator</fullName>
    </submittedName>
</protein>
<dbReference type="InterPro" id="IPR018060">
    <property type="entry name" value="HTH_AraC"/>
</dbReference>
<dbReference type="Gene3D" id="1.10.10.60">
    <property type="entry name" value="Homeodomain-like"/>
    <property type="match status" value="1"/>
</dbReference>
<dbReference type="SMART" id="SM00342">
    <property type="entry name" value="HTH_ARAC"/>
    <property type="match status" value="1"/>
</dbReference>
<evidence type="ECO:0000256" key="2">
    <source>
        <dbReference type="ARBA" id="ARBA00023125"/>
    </source>
</evidence>
<evidence type="ECO:0000313" key="6">
    <source>
        <dbReference type="Proteomes" id="UP001370348"/>
    </source>
</evidence>
<dbReference type="RefSeq" id="WP_394825882.1">
    <property type="nucleotide sequence ID" value="NZ_CP089984.1"/>
</dbReference>
<accession>A0ABZ2LZ75</accession>
<proteinExistence type="predicted"/>
<reference evidence="5 6" key="1">
    <citation type="submission" date="2021-12" db="EMBL/GenBank/DDBJ databases">
        <title>Discovery of the Pendulisporaceae a myxobacterial family with distinct sporulation behavior and unique specialized metabolism.</title>
        <authorList>
            <person name="Garcia R."/>
            <person name="Popoff A."/>
            <person name="Bader C.D."/>
            <person name="Loehr J."/>
            <person name="Walesch S."/>
            <person name="Walt C."/>
            <person name="Boldt J."/>
            <person name="Bunk B."/>
            <person name="Haeckl F.J.F.P.J."/>
            <person name="Gunesch A.P."/>
            <person name="Birkelbach J."/>
            <person name="Nuebel U."/>
            <person name="Pietschmann T."/>
            <person name="Bach T."/>
            <person name="Mueller R."/>
        </authorList>
    </citation>
    <scope>NUCLEOTIDE SEQUENCE [LARGE SCALE GENOMIC DNA]</scope>
    <source>
        <strain evidence="5 6">MSr11954</strain>
    </source>
</reference>
<dbReference type="PANTHER" id="PTHR46796">
    <property type="entry name" value="HTH-TYPE TRANSCRIPTIONAL ACTIVATOR RHAS-RELATED"/>
    <property type="match status" value="1"/>
</dbReference>
<dbReference type="PROSITE" id="PS01124">
    <property type="entry name" value="HTH_ARAC_FAMILY_2"/>
    <property type="match status" value="1"/>
</dbReference>
<dbReference type="InterPro" id="IPR050204">
    <property type="entry name" value="AraC_XylS_family_regulators"/>
</dbReference>
<keyword evidence="1" id="KW-0805">Transcription regulation</keyword>
<evidence type="ECO:0000256" key="3">
    <source>
        <dbReference type="ARBA" id="ARBA00023163"/>
    </source>
</evidence>
<keyword evidence="2" id="KW-0238">DNA-binding</keyword>
<dbReference type="Pfam" id="PF12833">
    <property type="entry name" value="HTH_18"/>
    <property type="match status" value="1"/>
</dbReference>
<dbReference type="InterPro" id="IPR009057">
    <property type="entry name" value="Homeodomain-like_sf"/>
</dbReference>
<gene>
    <name evidence="5" type="ORF">LZC94_03020</name>
</gene>
<dbReference type="EMBL" id="CP089984">
    <property type="protein sequence ID" value="WXB16253.1"/>
    <property type="molecule type" value="Genomic_DNA"/>
</dbReference>
<sequence>MSSSWKGSVFFSDRVFAYLGAVGVTNLHVHHAVQIALARGGSKLEMVDRAGSAEVGSAFVIPADTHHAIRAPCPWALLLYVDPESDVGASLQSLVGASGSLGWRTAAQGLPSVGLDDPRDLRRATERLLLAFEKAKPVGATSALHPAIRDALELLPSLVRAGSVRARDIARRVGMSESRLMHLFREQIGMPLRPYVRWLRLKVAAEQVRRGANLTEAAHAAGFTDSAHLSNVFHATFGLTPSEIARGTDWVE</sequence>
<organism evidence="5 6">
    <name type="scientific">Pendulispora albinea</name>
    <dbReference type="NCBI Taxonomy" id="2741071"/>
    <lineage>
        <taxon>Bacteria</taxon>
        <taxon>Pseudomonadati</taxon>
        <taxon>Myxococcota</taxon>
        <taxon>Myxococcia</taxon>
        <taxon>Myxococcales</taxon>
        <taxon>Sorangiineae</taxon>
        <taxon>Pendulisporaceae</taxon>
        <taxon>Pendulispora</taxon>
    </lineage>
</organism>
<evidence type="ECO:0000259" key="4">
    <source>
        <dbReference type="PROSITE" id="PS01124"/>
    </source>
</evidence>
<keyword evidence="3" id="KW-0804">Transcription</keyword>
<feature type="domain" description="HTH araC/xylS-type" evidence="4">
    <location>
        <begin position="149"/>
        <end position="247"/>
    </location>
</feature>
<evidence type="ECO:0000256" key="1">
    <source>
        <dbReference type="ARBA" id="ARBA00023015"/>
    </source>
</evidence>
<keyword evidence="6" id="KW-1185">Reference proteome</keyword>
<evidence type="ECO:0000313" key="5">
    <source>
        <dbReference type="EMBL" id="WXB16253.1"/>
    </source>
</evidence>
<dbReference type="SUPFAM" id="SSF46689">
    <property type="entry name" value="Homeodomain-like"/>
    <property type="match status" value="1"/>
</dbReference>
<name>A0ABZ2LZ75_9BACT</name>
<dbReference type="Proteomes" id="UP001370348">
    <property type="component" value="Chromosome"/>
</dbReference>